<dbReference type="Proteomes" id="UP000230935">
    <property type="component" value="Unassembled WGS sequence"/>
</dbReference>
<feature type="domain" description="Peptidase C51" evidence="3">
    <location>
        <begin position="204"/>
        <end position="353"/>
    </location>
</feature>
<dbReference type="Pfam" id="PF05257">
    <property type="entry name" value="CHAP"/>
    <property type="match status" value="1"/>
</dbReference>
<dbReference type="Gene3D" id="2.180.10.10">
    <property type="entry name" value="RHS repeat-associated core"/>
    <property type="match status" value="1"/>
</dbReference>
<proteinExistence type="predicted"/>
<dbReference type="InterPro" id="IPR007921">
    <property type="entry name" value="CHAP_dom"/>
</dbReference>
<feature type="region of interest" description="Disordered" evidence="2">
    <location>
        <begin position="377"/>
        <end position="397"/>
    </location>
</feature>
<sequence>MLMKREFLKKSLALSISFAMILNLLLLKSSVWANDLPNANAGSSNKKTTNPGARQDFSLATVEGEKESSSNIYYIHTDHLGGIHVVSDQNGRQVELNDYYPFGDLRINASILNEQRKFTGHEFDPATNLTYANTRYYNQNSGRWLNQDPRARKTPSQFLTDPQQLNSYAYGRNNPLKFIDPTGEANSEFQPFTLGGAAAYFGEQLGVYRGLPLRSAGDRTGRGSHAYQCVSWGKTFAQSQYGVNLDYTGHAYAYAEQSSLNRSFRANNAGNPGQYTAYSNGGTVIPQENDLIAWSGGREGVGHVGVVSEVVFDTNSGTGYVYTVEQNAARNQAIFSQPLYRIYNGRGQAVYIVQNRLGNDYSLEGWSRYENESRLPGLESYTSTQHTPATKVPIERP</sequence>
<dbReference type="Pfam" id="PF25023">
    <property type="entry name" value="TEN_YD-shell"/>
    <property type="match status" value="1"/>
</dbReference>
<evidence type="ECO:0000256" key="2">
    <source>
        <dbReference type="SAM" id="MobiDB-lite"/>
    </source>
</evidence>
<dbReference type="SUPFAM" id="SSF54001">
    <property type="entry name" value="Cysteine proteinases"/>
    <property type="match status" value="1"/>
</dbReference>
<dbReference type="Gene3D" id="3.90.1720.10">
    <property type="entry name" value="endopeptidase domain like (from Nostoc punctiforme)"/>
    <property type="match status" value="1"/>
</dbReference>
<gene>
    <name evidence="4" type="ORF">COT81_04990</name>
</gene>
<dbReference type="InterPro" id="IPR038765">
    <property type="entry name" value="Papain-like_cys_pep_sf"/>
</dbReference>
<dbReference type="EMBL" id="PEZZ01000039">
    <property type="protein sequence ID" value="PIS04712.1"/>
    <property type="molecule type" value="Genomic_DNA"/>
</dbReference>
<protein>
    <recommendedName>
        <fullName evidence="3">Peptidase C51 domain-containing protein</fullName>
    </recommendedName>
</protein>
<name>A0A2H0W034_9BACT</name>
<dbReference type="NCBIfam" id="TIGR03696">
    <property type="entry name" value="Rhs_assc_core"/>
    <property type="match status" value="1"/>
</dbReference>
<dbReference type="PROSITE" id="PS50911">
    <property type="entry name" value="CHAP"/>
    <property type="match status" value="1"/>
</dbReference>
<evidence type="ECO:0000259" key="3">
    <source>
        <dbReference type="PROSITE" id="PS50911"/>
    </source>
</evidence>
<evidence type="ECO:0000313" key="5">
    <source>
        <dbReference type="Proteomes" id="UP000230935"/>
    </source>
</evidence>
<reference evidence="5" key="1">
    <citation type="submission" date="2017-09" db="EMBL/GenBank/DDBJ databases">
        <title>Depth-based differentiation of microbial function through sediment-hosted aquifers and enrichment of novel symbionts in the deep terrestrial subsurface.</title>
        <authorList>
            <person name="Probst A.J."/>
            <person name="Ladd B."/>
            <person name="Jarett J.K."/>
            <person name="Geller-Mcgrath D.E."/>
            <person name="Sieber C.M.K."/>
            <person name="Emerson J.B."/>
            <person name="Anantharaman K."/>
            <person name="Thomas B.C."/>
            <person name="Malmstrom R."/>
            <person name="Stieglmeier M."/>
            <person name="Klingl A."/>
            <person name="Woyke T."/>
            <person name="Ryan C.M."/>
            <person name="Banfield J.F."/>
        </authorList>
    </citation>
    <scope>NUCLEOTIDE SEQUENCE [LARGE SCALE GENOMIC DNA]</scope>
</reference>
<dbReference type="InterPro" id="IPR050708">
    <property type="entry name" value="T6SS_VgrG/RHS"/>
</dbReference>
<dbReference type="InterPro" id="IPR022385">
    <property type="entry name" value="Rhs_assc_core"/>
</dbReference>
<keyword evidence="1" id="KW-0677">Repeat</keyword>
<organism evidence="4 5">
    <name type="scientific">Candidatus Buchananbacteria bacterium CG10_big_fil_rev_8_21_14_0_10_42_9</name>
    <dbReference type="NCBI Taxonomy" id="1974526"/>
    <lineage>
        <taxon>Bacteria</taxon>
        <taxon>Candidatus Buchananiibacteriota</taxon>
    </lineage>
</organism>
<dbReference type="InterPro" id="IPR056823">
    <property type="entry name" value="TEN-like_YD-shell"/>
</dbReference>
<dbReference type="PANTHER" id="PTHR32305:SF15">
    <property type="entry name" value="PROTEIN RHSA-RELATED"/>
    <property type="match status" value="1"/>
</dbReference>
<comment type="caution">
    <text evidence="4">The sequence shown here is derived from an EMBL/GenBank/DDBJ whole genome shotgun (WGS) entry which is preliminary data.</text>
</comment>
<accession>A0A2H0W034</accession>
<dbReference type="PANTHER" id="PTHR32305">
    <property type="match status" value="1"/>
</dbReference>
<evidence type="ECO:0000256" key="1">
    <source>
        <dbReference type="ARBA" id="ARBA00022737"/>
    </source>
</evidence>
<evidence type="ECO:0000313" key="4">
    <source>
        <dbReference type="EMBL" id="PIS04712.1"/>
    </source>
</evidence>
<dbReference type="AlphaFoldDB" id="A0A2H0W034"/>